<dbReference type="CDD" id="cd17324">
    <property type="entry name" value="MFS_NepI_like"/>
    <property type="match status" value="1"/>
</dbReference>
<comment type="caution">
    <text evidence="6">The sequence shown here is derived from an EMBL/GenBank/DDBJ whole genome shotgun (WGS) entry which is preliminary data.</text>
</comment>
<dbReference type="GO" id="GO:0022857">
    <property type="term" value="F:transmembrane transporter activity"/>
    <property type="evidence" value="ECO:0007669"/>
    <property type="project" value="InterPro"/>
</dbReference>
<feature type="transmembrane region" description="Helical" evidence="4">
    <location>
        <begin position="369"/>
        <end position="388"/>
    </location>
</feature>
<dbReference type="PROSITE" id="PS50850">
    <property type="entry name" value="MFS"/>
    <property type="match status" value="1"/>
</dbReference>
<feature type="transmembrane region" description="Helical" evidence="4">
    <location>
        <begin position="12"/>
        <end position="32"/>
    </location>
</feature>
<protein>
    <submittedName>
        <fullName evidence="6">MFS transporter</fullName>
    </submittedName>
</protein>
<evidence type="ECO:0000259" key="5">
    <source>
        <dbReference type="PROSITE" id="PS50850"/>
    </source>
</evidence>
<feature type="transmembrane region" description="Helical" evidence="4">
    <location>
        <begin position="52"/>
        <end position="70"/>
    </location>
</feature>
<proteinExistence type="predicted"/>
<feature type="transmembrane region" description="Helical" evidence="4">
    <location>
        <begin position="222"/>
        <end position="242"/>
    </location>
</feature>
<keyword evidence="3 4" id="KW-0472">Membrane</keyword>
<feature type="transmembrane region" description="Helical" evidence="4">
    <location>
        <begin position="167"/>
        <end position="187"/>
    </location>
</feature>
<dbReference type="PROSITE" id="PS51257">
    <property type="entry name" value="PROKAR_LIPOPROTEIN"/>
    <property type="match status" value="1"/>
</dbReference>
<reference evidence="6" key="1">
    <citation type="submission" date="2020-03" db="EMBL/GenBank/DDBJ databases">
        <title>Solimonas marina sp. nov., isolated from deep seawater of the Pacific Ocean.</title>
        <authorList>
            <person name="Liu X."/>
            <person name="Lai Q."/>
            <person name="Sun F."/>
            <person name="Gai Y."/>
            <person name="Li G."/>
            <person name="Shao Z."/>
        </authorList>
    </citation>
    <scope>NUCLEOTIDE SEQUENCE</scope>
    <source>
        <strain evidence="6">C16B3</strain>
    </source>
</reference>
<dbReference type="RefSeq" id="WP_168148693.1">
    <property type="nucleotide sequence ID" value="NZ_JAAVXB010000007.1"/>
</dbReference>
<dbReference type="InterPro" id="IPR011701">
    <property type="entry name" value="MFS"/>
</dbReference>
<feature type="transmembrane region" description="Helical" evidence="4">
    <location>
        <begin position="139"/>
        <end position="161"/>
    </location>
</feature>
<dbReference type="EMBL" id="JAAVXB010000007">
    <property type="protein sequence ID" value="NKF23377.1"/>
    <property type="molecule type" value="Genomic_DNA"/>
</dbReference>
<dbReference type="Pfam" id="PF07690">
    <property type="entry name" value="MFS_1"/>
    <property type="match status" value="1"/>
</dbReference>
<sequence length="392" mass="40774">MSARPVIGEHPLTGPLTLLFAFACGAIAANLYYTQPLLALLAHTFGRRESDVGLLVTLTQIGYATGLALIVPLGDRLDRRRLICGLMALSVLALMASALSANFLMLAVLSIAVGLASCTAQLLVPLAATMADDATRGKAVGTVMSGLLLGILLARTVSGLIADLAGWRAVFVFASALSLLLCALLAWKLPHDRHRGPLAYGALMRSVLQLFAEQPVLRQRSLYGAFGFAAFSLFWTALSFLLRAPPYSLSESAIGAFGLIGAAGALAANAAGRLADGGRAALATRVFAALILLSFVSLWIGVHSMTALIVGVIVLDIGVQGLQITNQSVIYALDPQARSRITTVYLTSYFIGGALGSTAAGLAFAAGGWPGVCIVGLIIGAILCGLTLRQRR</sequence>
<dbReference type="InterPro" id="IPR020846">
    <property type="entry name" value="MFS_dom"/>
</dbReference>
<evidence type="ECO:0000256" key="2">
    <source>
        <dbReference type="ARBA" id="ARBA00022989"/>
    </source>
</evidence>
<organism evidence="6 7">
    <name type="scientific">Solimonas marina</name>
    <dbReference type="NCBI Taxonomy" id="2714601"/>
    <lineage>
        <taxon>Bacteria</taxon>
        <taxon>Pseudomonadati</taxon>
        <taxon>Pseudomonadota</taxon>
        <taxon>Gammaproteobacteria</taxon>
        <taxon>Nevskiales</taxon>
        <taxon>Nevskiaceae</taxon>
        <taxon>Solimonas</taxon>
    </lineage>
</organism>
<gene>
    <name evidence="6" type="ORF">G7Y82_13735</name>
</gene>
<dbReference type="AlphaFoldDB" id="A0A970B5G6"/>
<feature type="transmembrane region" description="Helical" evidence="4">
    <location>
        <begin position="344"/>
        <end position="363"/>
    </location>
</feature>
<feature type="transmembrane region" description="Helical" evidence="4">
    <location>
        <begin position="105"/>
        <end position="127"/>
    </location>
</feature>
<keyword evidence="2 4" id="KW-1133">Transmembrane helix</keyword>
<dbReference type="InterPro" id="IPR036259">
    <property type="entry name" value="MFS_trans_sf"/>
</dbReference>
<evidence type="ECO:0000313" key="6">
    <source>
        <dbReference type="EMBL" id="NKF23377.1"/>
    </source>
</evidence>
<keyword evidence="7" id="KW-1185">Reference proteome</keyword>
<evidence type="ECO:0000256" key="1">
    <source>
        <dbReference type="ARBA" id="ARBA00022692"/>
    </source>
</evidence>
<feature type="transmembrane region" description="Helical" evidence="4">
    <location>
        <begin position="282"/>
        <end position="302"/>
    </location>
</feature>
<feature type="transmembrane region" description="Helical" evidence="4">
    <location>
        <begin position="82"/>
        <end position="99"/>
    </location>
</feature>
<evidence type="ECO:0000256" key="3">
    <source>
        <dbReference type="ARBA" id="ARBA00023136"/>
    </source>
</evidence>
<feature type="transmembrane region" description="Helical" evidence="4">
    <location>
        <begin position="308"/>
        <end position="332"/>
    </location>
</feature>
<dbReference type="Gene3D" id="1.20.1250.20">
    <property type="entry name" value="MFS general substrate transporter like domains"/>
    <property type="match status" value="1"/>
</dbReference>
<feature type="transmembrane region" description="Helical" evidence="4">
    <location>
        <begin position="254"/>
        <end position="275"/>
    </location>
</feature>
<dbReference type="Proteomes" id="UP000653472">
    <property type="component" value="Unassembled WGS sequence"/>
</dbReference>
<dbReference type="SUPFAM" id="SSF103473">
    <property type="entry name" value="MFS general substrate transporter"/>
    <property type="match status" value="1"/>
</dbReference>
<keyword evidence="1 4" id="KW-0812">Transmembrane</keyword>
<dbReference type="PANTHER" id="PTHR42910">
    <property type="entry name" value="TRANSPORTER SCO4007-RELATED"/>
    <property type="match status" value="1"/>
</dbReference>
<dbReference type="PANTHER" id="PTHR42910:SF1">
    <property type="entry name" value="MAJOR FACILITATOR SUPERFAMILY (MFS) PROFILE DOMAIN-CONTAINING PROTEIN"/>
    <property type="match status" value="1"/>
</dbReference>
<feature type="domain" description="Major facilitator superfamily (MFS) profile" evidence="5">
    <location>
        <begin position="16"/>
        <end position="392"/>
    </location>
</feature>
<evidence type="ECO:0000313" key="7">
    <source>
        <dbReference type="Proteomes" id="UP000653472"/>
    </source>
</evidence>
<accession>A0A970B5G6</accession>
<evidence type="ECO:0000256" key="4">
    <source>
        <dbReference type="SAM" id="Phobius"/>
    </source>
</evidence>
<name>A0A970B5G6_9GAMM</name>